<accession>A0ABR1REB8</accession>
<gene>
    <name evidence="2" type="ORF">PG991_011376</name>
</gene>
<reference evidence="2 3" key="1">
    <citation type="submission" date="2023-01" db="EMBL/GenBank/DDBJ databases">
        <title>Analysis of 21 Apiospora genomes using comparative genomics revels a genus with tremendous synthesis potential of carbohydrate active enzymes and secondary metabolites.</title>
        <authorList>
            <person name="Sorensen T."/>
        </authorList>
    </citation>
    <scope>NUCLEOTIDE SEQUENCE [LARGE SCALE GENOMIC DNA]</scope>
    <source>
        <strain evidence="2 3">CBS 20057</strain>
    </source>
</reference>
<keyword evidence="3" id="KW-1185">Reference proteome</keyword>
<organism evidence="2 3">
    <name type="scientific">Apiospora marii</name>
    <dbReference type="NCBI Taxonomy" id="335849"/>
    <lineage>
        <taxon>Eukaryota</taxon>
        <taxon>Fungi</taxon>
        <taxon>Dikarya</taxon>
        <taxon>Ascomycota</taxon>
        <taxon>Pezizomycotina</taxon>
        <taxon>Sordariomycetes</taxon>
        <taxon>Xylariomycetidae</taxon>
        <taxon>Amphisphaeriales</taxon>
        <taxon>Apiosporaceae</taxon>
        <taxon>Apiospora</taxon>
    </lineage>
</organism>
<dbReference type="EMBL" id="JAQQWI010000016">
    <property type="protein sequence ID" value="KAK8008825.1"/>
    <property type="molecule type" value="Genomic_DNA"/>
</dbReference>
<evidence type="ECO:0000259" key="1">
    <source>
        <dbReference type="Pfam" id="PF17648"/>
    </source>
</evidence>
<sequence length="270" mass="29730">MSFRVGWNPRDQPGLAKLALGFIGAACIYRGVDSYRRWLDLGPGGVPYNVTGWLMNILARPFARFDVRVVAPYNMEDQKPMYGDLGHVSFFSNGDDGPPLPPPRSGARPDVPSYVIPQRQITEQATASMFARQEAFVAAVVAANASLLRLEPSMLEGRTHNALWLAADDISDDGIPPMLRRTKGEFLHPHREGSSHGIFSLTDAARLIELGWAERHPLTGSKTAAGMPWSYVLIYAPRDEGEFAVWKNIVMAAVRFVAAASERVVDVKNP</sequence>
<dbReference type="Pfam" id="PF17648">
    <property type="entry name" value="Luciferase"/>
    <property type="match status" value="1"/>
</dbReference>
<dbReference type="InterPro" id="IPR048273">
    <property type="entry name" value="Luciferase"/>
</dbReference>
<name>A0ABR1REB8_9PEZI</name>
<evidence type="ECO:0000313" key="2">
    <source>
        <dbReference type="EMBL" id="KAK8008825.1"/>
    </source>
</evidence>
<dbReference type="InterPro" id="IPR040841">
    <property type="entry name" value="Luciferase_dom"/>
</dbReference>
<dbReference type="PANTHER" id="PTHR38695">
    <property type="entry name" value="AMINO ACID PERMEASE_ SLC12A DOMAIN-CONTAINING PROTEIN"/>
    <property type="match status" value="1"/>
</dbReference>
<comment type="caution">
    <text evidence="2">The sequence shown here is derived from an EMBL/GenBank/DDBJ whole genome shotgun (WGS) entry which is preliminary data.</text>
</comment>
<evidence type="ECO:0000313" key="3">
    <source>
        <dbReference type="Proteomes" id="UP001396898"/>
    </source>
</evidence>
<dbReference type="PANTHER" id="PTHR38695:SF1">
    <property type="entry name" value="AMINO ACID PERMEASE_ SLC12A DOMAIN-CONTAINING PROTEIN"/>
    <property type="match status" value="1"/>
</dbReference>
<feature type="domain" description="Luciferase" evidence="1">
    <location>
        <begin position="184"/>
        <end position="253"/>
    </location>
</feature>
<dbReference type="Proteomes" id="UP001396898">
    <property type="component" value="Unassembled WGS sequence"/>
</dbReference>
<proteinExistence type="predicted"/>
<protein>
    <recommendedName>
        <fullName evidence="1">Luciferase domain-containing protein</fullName>
    </recommendedName>
</protein>